<evidence type="ECO:0000256" key="4">
    <source>
        <dbReference type="ARBA" id="ARBA00023027"/>
    </source>
</evidence>
<keyword evidence="2 5" id="KW-0418">Kinase</keyword>
<reference evidence="5" key="1">
    <citation type="submission" date="2019-08" db="EMBL/GenBank/DDBJ databases">
        <authorList>
            <person name="Kucharzyk K."/>
            <person name="Murdoch R.W."/>
            <person name="Higgins S."/>
            <person name="Loffler F."/>
        </authorList>
    </citation>
    <scope>NUCLEOTIDE SEQUENCE</scope>
</reference>
<sequence length="289" mass="31080">MSSSPETTRSRVLIIANLLKDDAAGESLLASDYFNDQGWYPEVFSFEGNPAGAPDFKNFDLILSLGGDGTLLYVARLAAALGIPVLPVNLGTLGFIAANRRESWRNSFEAWRLGKLEASSRMMLQVDVVRGNKAMGRFSALNDGVVSSQGIAKMIRLCLGVDGERFGSYRADGLIVATPTGSTAYNLAAGGPALHPEMPAIIINPICPFTLASRPLVLPSSEIVQITVDETRRSGALLTVDGQETVPLEKGDVVTFKKSPFDARLIVPKENIFYEALRSKLGWSGDLDA</sequence>
<dbReference type="GO" id="GO:0019674">
    <property type="term" value="P:NAD+ metabolic process"/>
    <property type="evidence" value="ECO:0007669"/>
    <property type="project" value="InterPro"/>
</dbReference>
<dbReference type="Gene3D" id="2.60.200.30">
    <property type="entry name" value="Probable inorganic polyphosphate/atp-NAD kinase, domain 2"/>
    <property type="match status" value="1"/>
</dbReference>
<dbReference type="InterPro" id="IPR002504">
    <property type="entry name" value="NADK"/>
</dbReference>
<gene>
    <name evidence="5" type="primary">nadK_15</name>
    <name evidence="5" type="ORF">SDC9_46523</name>
</gene>
<dbReference type="PANTHER" id="PTHR20275">
    <property type="entry name" value="NAD KINASE"/>
    <property type="match status" value="1"/>
</dbReference>
<evidence type="ECO:0000256" key="1">
    <source>
        <dbReference type="ARBA" id="ARBA00022679"/>
    </source>
</evidence>
<dbReference type="HAMAP" id="MF_00361">
    <property type="entry name" value="NAD_kinase"/>
    <property type="match status" value="1"/>
</dbReference>
<dbReference type="PANTHER" id="PTHR20275:SF0">
    <property type="entry name" value="NAD KINASE"/>
    <property type="match status" value="1"/>
</dbReference>
<dbReference type="AlphaFoldDB" id="A0A644W9N7"/>
<evidence type="ECO:0000256" key="3">
    <source>
        <dbReference type="ARBA" id="ARBA00022857"/>
    </source>
</evidence>
<name>A0A644W9N7_9ZZZZ</name>
<accession>A0A644W9N7</accession>
<comment type="caution">
    <text evidence="5">The sequence shown here is derived from an EMBL/GenBank/DDBJ whole genome shotgun (WGS) entry which is preliminary data.</text>
</comment>
<dbReference type="InterPro" id="IPR017438">
    <property type="entry name" value="ATP-NAD_kinase_N"/>
</dbReference>
<dbReference type="EMBL" id="VSSQ01000721">
    <property type="protein sequence ID" value="MPM00299.1"/>
    <property type="molecule type" value="Genomic_DNA"/>
</dbReference>
<dbReference type="Gene3D" id="3.40.50.10330">
    <property type="entry name" value="Probable inorganic polyphosphate/atp-NAD kinase, domain 1"/>
    <property type="match status" value="1"/>
</dbReference>
<dbReference type="GO" id="GO:0003951">
    <property type="term" value="F:NAD+ kinase activity"/>
    <property type="evidence" value="ECO:0007669"/>
    <property type="project" value="UniProtKB-EC"/>
</dbReference>
<evidence type="ECO:0000256" key="2">
    <source>
        <dbReference type="ARBA" id="ARBA00022777"/>
    </source>
</evidence>
<dbReference type="SUPFAM" id="SSF111331">
    <property type="entry name" value="NAD kinase/diacylglycerol kinase-like"/>
    <property type="match status" value="1"/>
</dbReference>
<dbReference type="EC" id="2.7.1.23" evidence="5"/>
<dbReference type="Pfam" id="PF01513">
    <property type="entry name" value="NAD_kinase"/>
    <property type="match status" value="1"/>
</dbReference>
<dbReference type="GO" id="GO:0006741">
    <property type="term" value="P:NADP+ biosynthetic process"/>
    <property type="evidence" value="ECO:0007669"/>
    <property type="project" value="InterPro"/>
</dbReference>
<protein>
    <submittedName>
        <fullName evidence="5">NAD kinase</fullName>
        <ecNumber evidence="5">2.7.1.23</ecNumber>
    </submittedName>
</protein>
<dbReference type="Pfam" id="PF20143">
    <property type="entry name" value="NAD_kinase_C"/>
    <property type="match status" value="1"/>
</dbReference>
<keyword evidence="3" id="KW-0521">NADP</keyword>
<evidence type="ECO:0000313" key="5">
    <source>
        <dbReference type="EMBL" id="MPM00299.1"/>
    </source>
</evidence>
<proteinExistence type="inferred from homology"/>
<organism evidence="5">
    <name type="scientific">bioreactor metagenome</name>
    <dbReference type="NCBI Taxonomy" id="1076179"/>
    <lineage>
        <taxon>unclassified sequences</taxon>
        <taxon>metagenomes</taxon>
        <taxon>ecological metagenomes</taxon>
    </lineage>
</organism>
<keyword evidence="1 5" id="KW-0808">Transferase</keyword>
<dbReference type="InterPro" id="IPR017437">
    <property type="entry name" value="ATP-NAD_kinase_PpnK-typ_C"/>
</dbReference>
<dbReference type="InterPro" id="IPR016064">
    <property type="entry name" value="NAD/diacylglycerol_kinase_sf"/>
</dbReference>
<keyword evidence="4" id="KW-0520">NAD</keyword>